<dbReference type="AlphaFoldDB" id="A0ABD3WTS8"/>
<dbReference type="PANTHER" id="PTHR10454:SF210">
    <property type="entry name" value="CASPASE-2"/>
    <property type="match status" value="1"/>
</dbReference>
<evidence type="ECO:0000256" key="2">
    <source>
        <dbReference type="SAM" id="Coils"/>
    </source>
</evidence>
<comment type="caution">
    <text evidence="5">The sequence shown here is derived from an EMBL/GenBank/DDBJ whole genome shotgun (WGS) entry which is preliminary data.</text>
</comment>
<dbReference type="SUPFAM" id="SSF52129">
    <property type="entry name" value="Caspase-like"/>
    <property type="match status" value="2"/>
</dbReference>
<dbReference type="Gene3D" id="3.30.70.1470">
    <property type="entry name" value="Caspase-like"/>
    <property type="match status" value="1"/>
</dbReference>
<dbReference type="Proteomes" id="UP001634394">
    <property type="component" value="Unassembled WGS sequence"/>
</dbReference>
<feature type="domain" description="Caspase family p20" evidence="4">
    <location>
        <begin position="14"/>
        <end position="140"/>
    </location>
</feature>
<proteinExistence type="inferred from homology"/>
<dbReference type="InterPro" id="IPR001309">
    <property type="entry name" value="Pept_C14_p20"/>
</dbReference>
<keyword evidence="2" id="KW-0175">Coiled coil</keyword>
<dbReference type="EMBL" id="JBJQND010000005">
    <property type="protein sequence ID" value="KAL3875905.1"/>
    <property type="molecule type" value="Genomic_DNA"/>
</dbReference>
<evidence type="ECO:0000259" key="4">
    <source>
        <dbReference type="PROSITE" id="PS50208"/>
    </source>
</evidence>
<feature type="compositionally biased region" description="Basic and acidic residues" evidence="3">
    <location>
        <begin position="147"/>
        <end position="171"/>
    </location>
</feature>
<gene>
    <name evidence="5" type="ORF">ACJMK2_033810</name>
</gene>
<dbReference type="Pfam" id="PF00656">
    <property type="entry name" value="Peptidase_C14"/>
    <property type="match status" value="1"/>
</dbReference>
<keyword evidence="6" id="KW-1185">Reference proteome</keyword>
<dbReference type="InterPro" id="IPR002398">
    <property type="entry name" value="Pept_C14"/>
</dbReference>
<feature type="coiled-coil region" evidence="2">
    <location>
        <begin position="298"/>
        <end position="325"/>
    </location>
</feature>
<protein>
    <recommendedName>
        <fullName evidence="4">Caspase family p20 domain-containing protein</fullName>
    </recommendedName>
</protein>
<evidence type="ECO:0000256" key="1">
    <source>
        <dbReference type="ARBA" id="ARBA00010134"/>
    </source>
</evidence>
<dbReference type="PANTHER" id="PTHR10454">
    <property type="entry name" value="CASPASE"/>
    <property type="match status" value="1"/>
</dbReference>
<accession>A0ABD3WTS8</accession>
<dbReference type="InterPro" id="IPR011600">
    <property type="entry name" value="Pept_C14_caspase"/>
</dbReference>
<reference evidence="5 6" key="1">
    <citation type="submission" date="2024-11" db="EMBL/GenBank/DDBJ databases">
        <title>Chromosome-level genome assembly of the freshwater bivalve Anodonta woodiana.</title>
        <authorList>
            <person name="Chen X."/>
        </authorList>
    </citation>
    <scope>NUCLEOTIDE SEQUENCE [LARGE SCALE GENOMIC DNA]</scope>
    <source>
        <strain evidence="5">MN2024</strain>
        <tissue evidence="5">Gills</tissue>
    </source>
</reference>
<organism evidence="5 6">
    <name type="scientific">Sinanodonta woodiana</name>
    <name type="common">Chinese pond mussel</name>
    <name type="synonym">Anodonta woodiana</name>
    <dbReference type="NCBI Taxonomy" id="1069815"/>
    <lineage>
        <taxon>Eukaryota</taxon>
        <taxon>Metazoa</taxon>
        <taxon>Spiralia</taxon>
        <taxon>Lophotrochozoa</taxon>
        <taxon>Mollusca</taxon>
        <taxon>Bivalvia</taxon>
        <taxon>Autobranchia</taxon>
        <taxon>Heteroconchia</taxon>
        <taxon>Palaeoheterodonta</taxon>
        <taxon>Unionida</taxon>
        <taxon>Unionoidea</taxon>
        <taxon>Unionidae</taxon>
        <taxon>Unioninae</taxon>
        <taxon>Sinanodonta</taxon>
    </lineage>
</organism>
<evidence type="ECO:0000313" key="5">
    <source>
        <dbReference type="EMBL" id="KAL3875905.1"/>
    </source>
</evidence>
<dbReference type="InterPro" id="IPR029030">
    <property type="entry name" value="Caspase-like_dom_sf"/>
</dbReference>
<dbReference type="SMART" id="SM00115">
    <property type="entry name" value="CASc"/>
    <property type="match status" value="1"/>
</dbReference>
<dbReference type="PRINTS" id="PR00376">
    <property type="entry name" value="IL1BCENZYME"/>
</dbReference>
<evidence type="ECO:0000256" key="3">
    <source>
        <dbReference type="SAM" id="MobiDB-lite"/>
    </source>
</evidence>
<sequence length="382" mass="42858">MTSTKDSYDCSHKDRGYALIFANEDVEPKRQGALEDEMYMDKLFGNLKFKVLNRSDVSAEDIVQTLNDVLADEEFLKNSDCFVFVISTHGKEILSLDGKIYQHLSCIGNTYITTQKIVSMVSECEALKGKPKLFFIQACRFRGKIDRNTPKGRDPGHKVYVKKDETNESPKHSPAQLSVGHTMGVRSDEEARQKLENLAVNCDDVIDDQGNTIASQNSVSATTDEDSQLSVATNVNIGHSMPDSSFPKSTADAGQNSASTSNQASTDPIIHQVSCPKDTLIMYAIPPGYFARRQSDGVRNCSVMLDKLKNVLENITEEKSLLAALTEVTGRVARDYEYCLGMSDYEVKDMTEEERREKTLYKIVPQINHRLLHDFYFTKKDD</sequence>
<dbReference type="InterPro" id="IPR015917">
    <property type="entry name" value="Pept_C14A"/>
</dbReference>
<dbReference type="Gene3D" id="3.40.50.1460">
    <property type="match status" value="1"/>
</dbReference>
<feature type="region of interest" description="Disordered" evidence="3">
    <location>
        <begin position="147"/>
        <end position="189"/>
    </location>
</feature>
<dbReference type="PROSITE" id="PS50208">
    <property type="entry name" value="CASPASE_P20"/>
    <property type="match status" value="1"/>
</dbReference>
<name>A0ABD3WTS8_SINWO</name>
<feature type="region of interest" description="Disordered" evidence="3">
    <location>
        <begin position="237"/>
        <end position="265"/>
    </location>
</feature>
<comment type="similarity">
    <text evidence="1">Belongs to the peptidase C14A family.</text>
</comment>
<evidence type="ECO:0000313" key="6">
    <source>
        <dbReference type="Proteomes" id="UP001634394"/>
    </source>
</evidence>